<name>A0A0V1IS93_TRIPS</name>
<dbReference type="AlphaFoldDB" id="A0A0V1IS93"/>
<accession>A0A0V1IS93</accession>
<comment type="caution">
    <text evidence="1">The sequence shown here is derived from an EMBL/GenBank/DDBJ whole genome shotgun (WGS) entry which is preliminary data.</text>
</comment>
<sequence length="72" mass="8254">MENFLKATDDDDDDDYISLYKPLILISPAKVLAYCLQMFTDYVIVKTNTFFTGKRETPLQKLHHAINATARA</sequence>
<proteinExistence type="predicted"/>
<protein>
    <submittedName>
        <fullName evidence="1">Uncharacterized protein</fullName>
    </submittedName>
</protein>
<organism evidence="1 2">
    <name type="scientific">Trichinella pseudospiralis</name>
    <name type="common">Parasitic roundworm</name>
    <dbReference type="NCBI Taxonomy" id="6337"/>
    <lineage>
        <taxon>Eukaryota</taxon>
        <taxon>Metazoa</taxon>
        <taxon>Ecdysozoa</taxon>
        <taxon>Nematoda</taxon>
        <taxon>Enoplea</taxon>
        <taxon>Dorylaimia</taxon>
        <taxon>Trichinellida</taxon>
        <taxon>Trichinellidae</taxon>
        <taxon>Trichinella</taxon>
    </lineage>
</organism>
<dbReference type="Proteomes" id="UP000054805">
    <property type="component" value="Unassembled WGS sequence"/>
</dbReference>
<keyword evidence="2" id="KW-1185">Reference proteome</keyword>
<evidence type="ECO:0000313" key="2">
    <source>
        <dbReference type="Proteomes" id="UP000054805"/>
    </source>
</evidence>
<gene>
    <name evidence="1" type="ORF">T4B_12046</name>
</gene>
<evidence type="ECO:0000313" key="1">
    <source>
        <dbReference type="EMBL" id="KRZ25627.1"/>
    </source>
</evidence>
<reference evidence="1 2" key="1">
    <citation type="submission" date="2015-01" db="EMBL/GenBank/DDBJ databases">
        <title>Evolution of Trichinella species and genotypes.</title>
        <authorList>
            <person name="Korhonen P.K."/>
            <person name="Edoardo P."/>
            <person name="Giuseppe L.R."/>
            <person name="Gasser R.B."/>
        </authorList>
    </citation>
    <scope>NUCLEOTIDE SEQUENCE [LARGE SCALE GENOMIC DNA]</scope>
    <source>
        <strain evidence="1">ISS588</strain>
    </source>
</reference>
<dbReference type="EMBL" id="JYDS01000098">
    <property type="protein sequence ID" value="KRZ25627.1"/>
    <property type="molecule type" value="Genomic_DNA"/>
</dbReference>